<dbReference type="InterPro" id="IPR033900">
    <property type="entry name" value="Gram_neg_porin_domain"/>
</dbReference>
<evidence type="ECO:0000256" key="5">
    <source>
        <dbReference type="ARBA" id="ARBA00022692"/>
    </source>
</evidence>
<evidence type="ECO:0000313" key="13">
    <source>
        <dbReference type="EMBL" id="KZE27315.1"/>
    </source>
</evidence>
<sequence>MPWLATACVAFAPAAHAEVTVYGAVDATFDSVKSTVSANPGGSASVSRVNSNSSLVGFKGREDLGNGVASVWQIESGVGVDSGGGTLGTRDTFVGLAAPWGTVTLGRLTGPARALGGLMDINRGATGIAANTALLGKLGNLPLGDPFTKPFASLVPAAAGEGVTQQQIGPFDNRWKNAIAYQSPAWNGLSAAALIGMVETGVGDPATDHRAKGYDLGLRYDMGAALFAATYTVLDTGASDSAPTGYSAFKKLSDWRVAAIYRLGGQSRVGFLYEEVSGDFTANAAGGFAGRELTQPVWYLSGVWDVGIGRVIGQYGQARKMRGLPDADGSGANHVAVGYEHDLSKRTLLKALYSRIDNGRNAAFDYGIGSVGGVGQDASVRGVSLGIRHQF</sequence>
<dbReference type="GO" id="GO:0015288">
    <property type="term" value="F:porin activity"/>
    <property type="evidence" value="ECO:0007669"/>
    <property type="project" value="UniProtKB-KW"/>
</dbReference>
<evidence type="ECO:0000256" key="7">
    <source>
        <dbReference type="ARBA" id="ARBA00023065"/>
    </source>
</evidence>
<dbReference type="PRINTS" id="PR00184">
    <property type="entry name" value="NEISSPPORIN"/>
</dbReference>
<evidence type="ECO:0000256" key="11">
    <source>
        <dbReference type="SAM" id="SignalP"/>
    </source>
</evidence>
<evidence type="ECO:0000256" key="2">
    <source>
        <dbReference type="ARBA" id="ARBA00011233"/>
    </source>
</evidence>
<dbReference type="InterPro" id="IPR023614">
    <property type="entry name" value="Porin_dom_sf"/>
</dbReference>
<organism evidence="13 14">
    <name type="scientific">Crenobacter luteus</name>
    <dbReference type="NCBI Taxonomy" id="1452487"/>
    <lineage>
        <taxon>Bacteria</taxon>
        <taxon>Pseudomonadati</taxon>
        <taxon>Pseudomonadota</taxon>
        <taxon>Betaproteobacteria</taxon>
        <taxon>Neisseriales</taxon>
        <taxon>Neisseriaceae</taxon>
        <taxon>Crenobacter</taxon>
    </lineage>
</organism>
<keyword evidence="14" id="KW-1185">Reference proteome</keyword>
<dbReference type="GO" id="GO:0034220">
    <property type="term" value="P:monoatomic ion transmembrane transport"/>
    <property type="evidence" value="ECO:0007669"/>
    <property type="project" value="InterPro"/>
</dbReference>
<comment type="subunit">
    <text evidence="2">Homotrimer.</text>
</comment>
<reference evidence="14" key="1">
    <citation type="submission" date="2016-01" db="EMBL/GenBank/DDBJ databases">
        <title>Draft genome of Chromobacterium sp. F49.</title>
        <authorList>
            <person name="Hong K.W."/>
        </authorList>
    </citation>
    <scope>NUCLEOTIDE SEQUENCE [LARGE SCALE GENOMIC DNA]</scope>
    <source>
        <strain evidence="14">CN10</strain>
    </source>
</reference>
<feature type="domain" description="Porin" evidence="12">
    <location>
        <begin position="5"/>
        <end position="359"/>
    </location>
</feature>
<comment type="subcellular location">
    <subcellularLocation>
        <location evidence="1">Cell outer membrane</location>
        <topology evidence="1">Multi-pass membrane protein</topology>
    </subcellularLocation>
</comment>
<evidence type="ECO:0000256" key="3">
    <source>
        <dbReference type="ARBA" id="ARBA00022448"/>
    </source>
</evidence>
<proteinExistence type="predicted"/>
<comment type="caution">
    <text evidence="13">The sequence shown here is derived from an EMBL/GenBank/DDBJ whole genome shotgun (WGS) entry which is preliminary data.</text>
</comment>
<evidence type="ECO:0000313" key="14">
    <source>
        <dbReference type="Proteomes" id="UP000076625"/>
    </source>
</evidence>
<keyword evidence="8" id="KW-0626">Porin</keyword>
<feature type="signal peptide" evidence="11">
    <location>
        <begin position="1"/>
        <end position="17"/>
    </location>
</feature>
<evidence type="ECO:0000259" key="12">
    <source>
        <dbReference type="Pfam" id="PF13609"/>
    </source>
</evidence>
<dbReference type="STRING" id="1452487.AVW16_01845"/>
<evidence type="ECO:0000256" key="10">
    <source>
        <dbReference type="ARBA" id="ARBA00023237"/>
    </source>
</evidence>
<protein>
    <recommendedName>
        <fullName evidence="12">Porin domain-containing protein</fullName>
    </recommendedName>
</protein>
<dbReference type="InterPro" id="IPR050298">
    <property type="entry name" value="Gram-neg_bact_OMP"/>
</dbReference>
<keyword evidence="7" id="KW-0406">Ion transport</keyword>
<evidence type="ECO:0000256" key="9">
    <source>
        <dbReference type="ARBA" id="ARBA00023136"/>
    </source>
</evidence>
<evidence type="ECO:0000256" key="8">
    <source>
        <dbReference type="ARBA" id="ARBA00023114"/>
    </source>
</evidence>
<accession>A0A161S4Q2</accession>
<keyword evidence="6 11" id="KW-0732">Signal</keyword>
<evidence type="ECO:0000256" key="6">
    <source>
        <dbReference type="ARBA" id="ARBA00022729"/>
    </source>
</evidence>
<dbReference type="PANTHER" id="PTHR34501:SF9">
    <property type="entry name" value="MAJOR OUTER MEMBRANE PROTEIN P.IA"/>
    <property type="match status" value="1"/>
</dbReference>
<dbReference type="CDD" id="cd00342">
    <property type="entry name" value="gram_neg_porins"/>
    <property type="match status" value="1"/>
</dbReference>
<gene>
    <name evidence="13" type="ORF">AVW16_01845</name>
</gene>
<dbReference type="Proteomes" id="UP000076625">
    <property type="component" value="Unassembled WGS sequence"/>
</dbReference>
<dbReference type="Gene3D" id="2.40.160.10">
    <property type="entry name" value="Porin"/>
    <property type="match status" value="1"/>
</dbReference>
<dbReference type="EMBL" id="LQQU01000045">
    <property type="protein sequence ID" value="KZE27315.1"/>
    <property type="molecule type" value="Genomic_DNA"/>
</dbReference>
<dbReference type="InterPro" id="IPR001702">
    <property type="entry name" value="Porin_Gram-ve"/>
</dbReference>
<dbReference type="InterPro" id="IPR002299">
    <property type="entry name" value="Porin_Neis"/>
</dbReference>
<dbReference type="SUPFAM" id="SSF56935">
    <property type="entry name" value="Porins"/>
    <property type="match status" value="1"/>
</dbReference>
<name>A0A161S4Q2_9NEIS</name>
<evidence type="ECO:0000256" key="1">
    <source>
        <dbReference type="ARBA" id="ARBA00004571"/>
    </source>
</evidence>
<keyword evidence="10" id="KW-0998">Cell outer membrane</keyword>
<dbReference type="AlphaFoldDB" id="A0A161S4Q2"/>
<keyword evidence="3" id="KW-0813">Transport</keyword>
<dbReference type="GO" id="GO:0046930">
    <property type="term" value="C:pore complex"/>
    <property type="evidence" value="ECO:0007669"/>
    <property type="project" value="UniProtKB-KW"/>
</dbReference>
<keyword evidence="9" id="KW-0472">Membrane</keyword>
<feature type="chain" id="PRO_5007826088" description="Porin domain-containing protein" evidence="11">
    <location>
        <begin position="18"/>
        <end position="391"/>
    </location>
</feature>
<dbReference type="PANTHER" id="PTHR34501">
    <property type="entry name" value="PROTEIN YDDL-RELATED"/>
    <property type="match status" value="1"/>
</dbReference>
<dbReference type="Pfam" id="PF13609">
    <property type="entry name" value="Porin_4"/>
    <property type="match status" value="1"/>
</dbReference>
<keyword evidence="4" id="KW-1134">Transmembrane beta strand</keyword>
<keyword evidence="5" id="KW-0812">Transmembrane</keyword>
<dbReference type="GO" id="GO:0009279">
    <property type="term" value="C:cell outer membrane"/>
    <property type="evidence" value="ECO:0007669"/>
    <property type="project" value="UniProtKB-SubCell"/>
</dbReference>
<evidence type="ECO:0000256" key="4">
    <source>
        <dbReference type="ARBA" id="ARBA00022452"/>
    </source>
</evidence>
<dbReference type="PRINTS" id="PR00182">
    <property type="entry name" value="ECOLNEIPORIN"/>
</dbReference>